<dbReference type="Gene3D" id="3.40.50.150">
    <property type="entry name" value="Vaccinia Virus protein VP39"/>
    <property type="match status" value="1"/>
</dbReference>
<dbReference type="InterPro" id="IPR029063">
    <property type="entry name" value="SAM-dependent_MTases_sf"/>
</dbReference>
<sequence>MDGEDVTTADFAALIHDLAIVNTVTLARRPTLSWLKRAARDLDHFSLVDVGSGEGDMLRAVHAWATKAGKTCTLTGIDINPRSEAAARAATDSALGIDYVTADVFDYRPATRPDFVVSAICTHHMPDALVARFLAWMDAAAARGWYNSDLRRHWFAYYGFGLLARVARWHPTVVHDGQVSVARSFTRDEWEALIAASGIDRQGVSLTNEFPFRLCVGRIR</sequence>
<feature type="domain" description="Methyltransferase" evidence="1">
    <location>
        <begin position="48"/>
        <end position="137"/>
    </location>
</feature>
<dbReference type="SUPFAM" id="SSF53335">
    <property type="entry name" value="S-adenosyl-L-methionine-dependent methyltransferases"/>
    <property type="match status" value="1"/>
</dbReference>
<evidence type="ECO:0000259" key="1">
    <source>
        <dbReference type="Pfam" id="PF13649"/>
    </source>
</evidence>
<keyword evidence="2" id="KW-0489">Methyltransferase</keyword>
<dbReference type="GO" id="GO:0032259">
    <property type="term" value="P:methylation"/>
    <property type="evidence" value="ECO:0007669"/>
    <property type="project" value="UniProtKB-KW"/>
</dbReference>
<accession>A0A4Y9EPU9</accession>
<protein>
    <submittedName>
        <fullName evidence="2">Methyltransferase domain-containing protein</fullName>
    </submittedName>
</protein>
<dbReference type="AlphaFoldDB" id="A0A4Y9EPU9"/>
<reference evidence="2 3" key="1">
    <citation type="submission" date="2019-02" db="EMBL/GenBank/DDBJ databases">
        <title>Polymorphobacter sp. isolated from the lake at the Tibet of China.</title>
        <authorList>
            <person name="Li A."/>
        </authorList>
    </citation>
    <scope>NUCLEOTIDE SEQUENCE [LARGE SCALE GENOMIC DNA]</scope>
    <source>
        <strain evidence="2 3">DJ1R-1</strain>
    </source>
</reference>
<dbReference type="OrthoDB" id="9800454at2"/>
<keyword evidence="2" id="KW-0808">Transferase</keyword>
<dbReference type="EMBL" id="SIHO01000002">
    <property type="protein sequence ID" value="TFU03903.1"/>
    <property type="molecule type" value="Genomic_DNA"/>
</dbReference>
<dbReference type="GO" id="GO:0008168">
    <property type="term" value="F:methyltransferase activity"/>
    <property type="evidence" value="ECO:0007669"/>
    <property type="project" value="UniProtKB-KW"/>
</dbReference>
<gene>
    <name evidence="2" type="ORF">EUV02_10830</name>
</gene>
<dbReference type="Proteomes" id="UP000297737">
    <property type="component" value="Unassembled WGS sequence"/>
</dbReference>
<evidence type="ECO:0000313" key="2">
    <source>
        <dbReference type="EMBL" id="TFU03903.1"/>
    </source>
</evidence>
<comment type="caution">
    <text evidence="2">The sequence shown here is derived from an EMBL/GenBank/DDBJ whole genome shotgun (WGS) entry which is preliminary data.</text>
</comment>
<dbReference type="InterPro" id="IPR041698">
    <property type="entry name" value="Methyltransf_25"/>
</dbReference>
<evidence type="ECO:0000313" key="3">
    <source>
        <dbReference type="Proteomes" id="UP000297737"/>
    </source>
</evidence>
<keyword evidence="3" id="KW-1185">Reference proteome</keyword>
<name>A0A4Y9EPU9_9SPHN</name>
<dbReference type="Pfam" id="PF13649">
    <property type="entry name" value="Methyltransf_25"/>
    <property type="match status" value="1"/>
</dbReference>
<organism evidence="2 3">
    <name type="scientific">Glacieibacterium arshaanense</name>
    <dbReference type="NCBI Taxonomy" id="2511025"/>
    <lineage>
        <taxon>Bacteria</taxon>
        <taxon>Pseudomonadati</taxon>
        <taxon>Pseudomonadota</taxon>
        <taxon>Alphaproteobacteria</taxon>
        <taxon>Sphingomonadales</taxon>
        <taxon>Sphingosinicellaceae</taxon>
        <taxon>Glacieibacterium</taxon>
    </lineage>
</organism>
<proteinExistence type="predicted"/>